<accession>A0A0L6UU73</accession>
<feature type="transmembrane region" description="Helical" evidence="2">
    <location>
        <begin position="93"/>
        <end position="113"/>
    </location>
</feature>
<proteinExistence type="predicted"/>
<keyword evidence="2" id="KW-1133">Transmembrane helix</keyword>
<evidence type="ECO:0000313" key="3">
    <source>
        <dbReference type="EMBL" id="KNZ52044.1"/>
    </source>
</evidence>
<dbReference type="AlphaFoldDB" id="A0A0L6UU73"/>
<dbReference type="Proteomes" id="UP000037035">
    <property type="component" value="Unassembled WGS sequence"/>
</dbReference>
<keyword evidence="4" id="KW-1185">Reference proteome</keyword>
<reference evidence="3 4" key="1">
    <citation type="submission" date="2015-08" db="EMBL/GenBank/DDBJ databases">
        <title>Next Generation Sequencing and Analysis of the Genome of Puccinia sorghi L Schw, the Causal Agent of Maize Common Rust.</title>
        <authorList>
            <person name="Rochi L."/>
            <person name="Burguener G."/>
            <person name="Darino M."/>
            <person name="Turjanski A."/>
            <person name="Kreff E."/>
            <person name="Dieguez M.J."/>
            <person name="Sacco F."/>
        </authorList>
    </citation>
    <scope>NUCLEOTIDE SEQUENCE [LARGE SCALE GENOMIC DNA]</scope>
    <source>
        <strain evidence="3 4">RO10H11247</strain>
    </source>
</reference>
<dbReference type="EMBL" id="LAVV01008739">
    <property type="protein sequence ID" value="KNZ52044.1"/>
    <property type="molecule type" value="Genomic_DNA"/>
</dbReference>
<protein>
    <submittedName>
        <fullName evidence="3">Uncharacterized protein</fullName>
    </submittedName>
</protein>
<comment type="caution">
    <text evidence="3">The sequence shown here is derived from an EMBL/GenBank/DDBJ whole genome shotgun (WGS) entry which is preliminary data.</text>
</comment>
<gene>
    <name evidence="3" type="ORF">VP01_3713g1</name>
</gene>
<evidence type="ECO:0000256" key="2">
    <source>
        <dbReference type="SAM" id="Phobius"/>
    </source>
</evidence>
<organism evidence="3 4">
    <name type="scientific">Puccinia sorghi</name>
    <dbReference type="NCBI Taxonomy" id="27349"/>
    <lineage>
        <taxon>Eukaryota</taxon>
        <taxon>Fungi</taxon>
        <taxon>Dikarya</taxon>
        <taxon>Basidiomycota</taxon>
        <taxon>Pucciniomycotina</taxon>
        <taxon>Pucciniomycetes</taxon>
        <taxon>Pucciniales</taxon>
        <taxon>Pucciniaceae</taxon>
        <taxon>Puccinia</taxon>
    </lineage>
</organism>
<keyword evidence="2" id="KW-0472">Membrane</keyword>
<feature type="transmembrane region" description="Helical" evidence="2">
    <location>
        <begin position="317"/>
        <end position="333"/>
    </location>
</feature>
<evidence type="ECO:0000256" key="1">
    <source>
        <dbReference type="SAM" id="MobiDB-lite"/>
    </source>
</evidence>
<evidence type="ECO:0000313" key="4">
    <source>
        <dbReference type="Proteomes" id="UP000037035"/>
    </source>
</evidence>
<sequence length="334" mass="38205">MTSPGPPFMGTRQFLGPLAPKAVKLQKERKKKTKRVKRGRKMADNVVMSKDTTGMDNIACKYYKERKAKIANFFPFFLVMACCIQFQKVFYFFIFYFHFFSFNLILFFFYFFLINFIEGVQHQTHPLGIRDPPDIAALVWVVCGTKIPVGIGVCGINPNNATLGGRAIKTPKRGYQIPGGRISNLQTTSTSTPASATINETTKSLLPATLKLTKTIPNPPTKSPPKPPKYQKNEPQIHPSLPSPPNKTRITKQMKMMKKKDNRFNNWNLKMKMKMMETVALSFVCQHLQGLSTSPKMQCFLQSRNFDKRKICKCDRYVFIFFLFLVSLLIAIIK</sequence>
<name>A0A0L6UU73_9BASI</name>
<feature type="transmembrane region" description="Helical" evidence="2">
    <location>
        <begin position="70"/>
        <end position="87"/>
    </location>
</feature>
<feature type="compositionally biased region" description="Pro residues" evidence="1">
    <location>
        <begin position="217"/>
        <end position="228"/>
    </location>
</feature>
<keyword evidence="2" id="KW-0812">Transmembrane</keyword>
<dbReference type="VEuPathDB" id="FungiDB:VP01_3713g1"/>
<feature type="region of interest" description="Disordered" evidence="1">
    <location>
        <begin position="213"/>
        <end position="248"/>
    </location>
</feature>